<keyword evidence="1" id="KW-0732">Signal</keyword>
<keyword evidence="3" id="KW-1185">Reference proteome</keyword>
<evidence type="ECO:0000313" key="2">
    <source>
        <dbReference type="EMBL" id="KDR71590.1"/>
    </source>
</evidence>
<feature type="chain" id="PRO_5001649013" evidence="1">
    <location>
        <begin position="27"/>
        <end position="143"/>
    </location>
</feature>
<dbReference type="AlphaFoldDB" id="A0A067SKW8"/>
<reference evidence="3" key="1">
    <citation type="journal article" date="2014" name="Proc. Natl. Acad. Sci. U.S.A.">
        <title>Extensive sampling of basidiomycete genomes demonstrates inadequacy of the white-rot/brown-rot paradigm for wood decay fungi.</title>
        <authorList>
            <person name="Riley R."/>
            <person name="Salamov A.A."/>
            <person name="Brown D.W."/>
            <person name="Nagy L.G."/>
            <person name="Floudas D."/>
            <person name="Held B.W."/>
            <person name="Levasseur A."/>
            <person name="Lombard V."/>
            <person name="Morin E."/>
            <person name="Otillar R."/>
            <person name="Lindquist E.A."/>
            <person name="Sun H."/>
            <person name="LaButti K.M."/>
            <person name="Schmutz J."/>
            <person name="Jabbour D."/>
            <person name="Luo H."/>
            <person name="Baker S.E."/>
            <person name="Pisabarro A.G."/>
            <person name="Walton J.D."/>
            <person name="Blanchette R.A."/>
            <person name="Henrissat B."/>
            <person name="Martin F."/>
            <person name="Cullen D."/>
            <person name="Hibbett D.S."/>
            <person name="Grigoriev I.V."/>
        </authorList>
    </citation>
    <scope>NUCLEOTIDE SEQUENCE [LARGE SCALE GENOMIC DNA]</scope>
    <source>
        <strain evidence="3">CBS 339.88</strain>
    </source>
</reference>
<proteinExistence type="predicted"/>
<accession>A0A067SKW8</accession>
<dbReference type="HOGENOM" id="CLU_1806303_0_0_1"/>
<gene>
    <name evidence="2" type="ORF">GALMADRAFT_253934</name>
</gene>
<dbReference type="Proteomes" id="UP000027222">
    <property type="component" value="Unassembled WGS sequence"/>
</dbReference>
<name>A0A067SKW8_GALM3</name>
<feature type="signal peptide" evidence="1">
    <location>
        <begin position="1"/>
        <end position="26"/>
    </location>
</feature>
<organism evidence="2 3">
    <name type="scientific">Galerina marginata (strain CBS 339.88)</name>
    <dbReference type="NCBI Taxonomy" id="685588"/>
    <lineage>
        <taxon>Eukaryota</taxon>
        <taxon>Fungi</taxon>
        <taxon>Dikarya</taxon>
        <taxon>Basidiomycota</taxon>
        <taxon>Agaricomycotina</taxon>
        <taxon>Agaricomycetes</taxon>
        <taxon>Agaricomycetidae</taxon>
        <taxon>Agaricales</taxon>
        <taxon>Agaricineae</taxon>
        <taxon>Strophariaceae</taxon>
        <taxon>Galerina</taxon>
    </lineage>
</organism>
<sequence>MYLTPLQALLSILITLLYLNALGIEALPVPASLPTGYDVQTISARSPCKVNDISWCPSKFTHPQPEASITSAMLARTGGIEPAFVARDEQSGPPSSQQAHRHHYTVASLNSYFAKYNAWRKKAATSPTISERGLALEELEDMV</sequence>
<dbReference type="EMBL" id="KL142392">
    <property type="protein sequence ID" value="KDR71590.1"/>
    <property type="molecule type" value="Genomic_DNA"/>
</dbReference>
<protein>
    <submittedName>
        <fullName evidence="2">Uncharacterized protein</fullName>
    </submittedName>
</protein>
<evidence type="ECO:0000313" key="3">
    <source>
        <dbReference type="Proteomes" id="UP000027222"/>
    </source>
</evidence>
<evidence type="ECO:0000256" key="1">
    <source>
        <dbReference type="SAM" id="SignalP"/>
    </source>
</evidence>